<feature type="transmembrane region" description="Helical" evidence="1">
    <location>
        <begin position="32"/>
        <end position="54"/>
    </location>
</feature>
<dbReference type="Proteomes" id="UP000053660">
    <property type="component" value="Unassembled WGS sequence"/>
</dbReference>
<evidence type="ECO:0000313" key="3">
    <source>
        <dbReference type="Proteomes" id="UP000053660"/>
    </source>
</evidence>
<gene>
    <name evidence="2" type="ORF">OESDEN_03814</name>
</gene>
<keyword evidence="1" id="KW-1133">Transmembrane helix</keyword>
<organism evidence="2 3">
    <name type="scientific">Oesophagostomum dentatum</name>
    <name type="common">Nodular worm</name>
    <dbReference type="NCBI Taxonomy" id="61180"/>
    <lineage>
        <taxon>Eukaryota</taxon>
        <taxon>Metazoa</taxon>
        <taxon>Ecdysozoa</taxon>
        <taxon>Nematoda</taxon>
        <taxon>Chromadorea</taxon>
        <taxon>Rhabditida</taxon>
        <taxon>Rhabditina</taxon>
        <taxon>Rhabditomorpha</taxon>
        <taxon>Strongyloidea</taxon>
        <taxon>Strongylidae</taxon>
        <taxon>Oesophagostomum</taxon>
    </lineage>
</organism>
<reference evidence="2 3" key="1">
    <citation type="submission" date="2014-03" db="EMBL/GenBank/DDBJ databases">
        <title>Draft genome of the hookworm Oesophagostomum dentatum.</title>
        <authorList>
            <person name="Mitreva M."/>
        </authorList>
    </citation>
    <scope>NUCLEOTIDE SEQUENCE [LARGE SCALE GENOMIC DNA]</scope>
    <source>
        <strain evidence="2 3">OD-Hann</strain>
    </source>
</reference>
<sequence length="73" mass="8109">MRTPVLSEFGVDLEINAAFGLCLKPQLNWCSLFFITAAVVIMLSLALSGIYWSVRINKMLKVSSLSAQTKIMQ</sequence>
<dbReference type="AlphaFoldDB" id="A0A0B1TLF4"/>
<keyword evidence="1" id="KW-0472">Membrane</keyword>
<evidence type="ECO:0000313" key="2">
    <source>
        <dbReference type="EMBL" id="KHJ96225.1"/>
    </source>
</evidence>
<dbReference type="EMBL" id="KN549725">
    <property type="protein sequence ID" value="KHJ96225.1"/>
    <property type="molecule type" value="Genomic_DNA"/>
</dbReference>
<name>A0A0B1TLF4_OESDE</name>
<keyword evidence="1" id="KW-0812">Transmembrane</keyword>
<accession>A0A0B1TLF4</accession>
<evidence type="ECO:0000256" key="1">
    <source>
        <dbReference type="SAM" id="Phobius"/>
    </source>
</evidence>
<proteinExistence type="predicted"/>
<keyword evidence="3" id="KW-1185">Reference proteome</keyword>
<protein>
    <submittedName>
        <fullName evidence="2">Uncharacterized protein</fullName>
    </submittedName>
</protein>